<organism evidence="2 3">
    <name type="scientific">Portunus trituberculatus</name>
    <name type="common">Swimming crab</name>
    <name type="synonym">Neptunus trituberculatus</name>
    <dbReference type="NCBI Taxonomy" id="210409"/>
    <lineage>
        <taxon>Eukaryota</taxon>
        <taxon>Metazoa</taxon>
        <taxon>Ecdysozoa</taxon>
        <taxon>Arthropoda</taxon>
        <taxon>Crustacea</taxon>
        <taxon>Multicrustacea</taxon>
        <taxon>Malacostraca</taxon>
        <taxon>Eumalacostraca</taxon>
        <taxon>Eucarida</taxon>
        <taxon>Decapoda</taxon>
        <taxon>Pleocyemata</taxon>
        <taxon>Brachyura</taxon>
        <taxon>Eubrachyura</taxon>
        <taxon>Portunoidea</taxon>
        <taxon>Portunidae</taxon>
        <taxon>Portuninae</taxon>
        <taxon>Portunus</taxon>
    </lineage>
</organism>
<evidence type="ECO:0000313" key="3">
    <source>
        <dbReference type="Proteomes" id="UP000324222"/>
    </source>
</evidence>
<feature type="region of interest" description="Disordered" evidence="1">
    <location>
        <begin position="32"/>
        <end position="59"/>
    </location>
</feature>
<proteinExistence type="predicted"/>
<comment type="caution">
    <text evidence="2">The sequence shown here is derived from an EMBL/GenBank/DDBJ whole genome shotgun (WGS) entry which is preliminary data.</text>
</comment>
<feature type="compositionally biased region" description="Pro residues" evidence="1">
    <location>
        <begin position="48"/>
        <end position="57"/>
    </location>
</feature>
<keyword evidence="3" id="KW-1185">Reference proteome</keyword>
<evidence type="ECO:0000256" key="1">
    <source>
        <dbReference type="SAM" id="MobiDB-lite"/>
    </source>
</evidence>
<evidence type="ECO:0008006" key="4">
    <source>
        <dbReference type="Google" id="ProtNLM"/>
    </source>
</evidence>
<dbReference type="EMBL" id="VSRR010002135">
    <property type="protein sequence ID" value="MPC29785.1"/>
    <property type="molecule type" value="Genomic_DNA"/>
</dbReference>
<sequence length="147" mass="15460">MGQGIQHRAGSENCILVCALLHNICKDRNIPEPDAEGDIGEGIDGDPDPPAPQPPVGARPLEGLLYRDEYVNLYFHSWLATSSSTKRVDVLTAAGGAAVLGVGSAVVQFKHLNIPQFPSPLTISFSISLVSASTSMMPCSRADTSGT</sequence>
<accession>A0A5B7E8V7</accession>
<reference evidence="2 3" key="1">
    <citation type="submission" date="2019-05" db="EMBL/GenBank/DDBJ databases">
        <title>Another draft genome of Portunus trituberculatus and its Hox gene families provides insights of decapod evolution.</title>
        <authorList>
            <person name="Jeong J.-H."/>
            <person name="Song I."/>
            <person name="Kim S."/>
            <person name="Choi T."/>
            <person name="Kim D."/>
            <person name="Ryu S."/>
            <person name="Kim W."/>
        </authorList>
    </citation>
    <scope>NUCLEOTIDE SEQUENCE [LARGE SCALE GENOMIC DNA]</scope>
    <source>
        <tissue evidence="2">Muscle</tissue>
    </source>
</reference>
<dbReference type="AlphaFoldDB" id="A0A5B7E8V7"/>
<dbReference type="Proteomes" id="UP000324222">
    <property type="component" value="Unassembled WGS sequence"/>
</dbReference>
<evidence type="ECO:0000313" key="2">
    <source>
        <dbReference type="EMBL" id="MPC29785.1"/>
    </source>
</evidence>
<name>A0A5B7E8V7_PORTR</name>
<feature type="compositionally biased region" description="Acidic residues" evidence="1">
    <location>
        <begin position="33"/>
        <end position="47"/>
    </location>
</feature>
<gene>
    <name evidence="2" type="ORF">E2C01_023035</name>
</gene>
<protein>
    <recommendedName>
        <fullName evidence="4">Nuclease HARBI1</fullName>
    </recommendedName>
</protein>